<dbReference type="Proteomes" id="UP001307168">
    <property type="component" value="Unassembled WGS sequence"/>
</dbReference>
<organism evidence="1 2">
    <name type="scientific">Peribacillus castrilensis</name>
    <dbReference type="NCBI Taxonomy" id="2897690"/>
    <lineage>
        <taxon>Bacteria</taxon>
        <taxon>Bacillati</taxon>
        <taxon>Bacillota</taxon>
        <taxon>Bacilli</taxon>
        <taxon>Bacillales</taxon>
        <taxon>Bacillaceae</taxon>
        <taxon>Peribacillus</taxon>
    </lineage>
</organism>
<accession>A0AAW9NIK9</accession>
<evidence type="ECO:0000313" key="2">
    <source>
        <dbReference type="Proteomes" id="UP001307168"/>
    </source>
</evidence>
<evidence type="ECO:0000313" key="1">
    <source>
        <dbReference type="EMBL" id="MEC0274764.1"/>
    </source>
</evidence>
<dbReference type="AlphaFoldDB" id="A0AAW9NIK9"/>
<reference evidence="1 2" key="1">
    <citation type="submission" date="2023-03" db="EMBL/GenBank/DDBJ databases">
        <title>Bacillus Genome Sequencing.</title>
        <authorList>
            <person name="Dunlap C."/>
        </authorList>
    </citation>
    <scope>NUCLEOTIDE SEQUENCE [LARGE SCALE GENOMIC DNA]</scope>
    <source>
        <strain evidence="1 2">B-41290</strain>
    </source>
</reference>
<dbReference type="EMBL" id="JARNBH010000016">
    <property type="protein sequence ID" value="MEC0274764.1"/>
    <property type="molecule type" value="Genomic_DNA"/>
</dbReference>
<sequence>MENNVDGSRFKKLKRHDEFHHKDHYDDVDVKNRFLVMKSKFK</sequence>
<protein>
    <submittedName>
        <fullName evidence="1">Uncharacterized protein</fullName>
    </submittedName>
</protein>
<proteinExistence type="predicted"/>
<keyword evidence="2" id="KW-1185">Reference proteome</keyword>
<name>A0AAW9NIK9_9BACI</name>
<gene>
    <name evidence="1" type="ORF">P4706_17060</name>
</gene>
<comment type="caution">
    <text evidence="1">The sequence shown here is derived from an EMBL/GenBank/DDBJ whole genome shotgun (WGS) entry which is preliminary data.</text>
</comment>
<dbReference type="RefSeq" id="WP_367407266.1">
    <property type="nucleotide sequence ID" value="NZ_JARNBH010000016.1"/>
</dbReference>